<comment type="caution">
    <text evidence="5">The sequence shown here is derived from an EMBL/GenBank/DDBJ whole genome shotgun (WGS) entry which is preliminary data.</text>
</comment>
<dbReference type="InterPro" id="IPR050559">
    <property type="entry name" value="P-Pant_transferase_sf"/>
</dbReference>
<dbReference type="InterPro" id="IPR037143">
    <property type="entry name" value="4-PPantetheinyl_Trfase_dom_sf"/>
</dbReference>
<evidence type="ECO:0000259" key="4">
    <source>
        <dbReference type="Pfam" id="PF01648"/>
    </source>
</evidence>
<dbReference type="Pfam" id="PF01648">
    <property type="entry name" value="ACPS"/>
    <property type="match status" value="1"/>
</dbReference>
<organism evidence="5 6">
    <name type="scientific">Streptomyces pactum</name>
    <dbReference type="NCBI Taxonomy" id="68249"/>
    <lineage>
        <taxon>Bacteria</taxon>
        <taxon>Bacillati</taxon>
        <taxon>Actinomycetota</taxon>
        <taxon>Actinomycetes</taxon>
        <taxon>Kitasatosporales</taxon>
        <taxon>Streptomycetaceae</taxon>
        <taxon>Streptomyces</taxon>
    </lineage>
</organism>
<dbReference type="GO" id="GO:0016740">
    <property type="term" value="F:transferase activity"/>
    <property type="evidence" value="ECO:0007669"/>
    <property type="project" value="UniProtKB-KW"/>
</dbReference>
<keyword evidence="2 5" id="KW-0808">Transferase</keyword>
<gene>
    <name evidence="5" type="ORF">IHE55_15730</name>
</gene>
<dbReference type="RefSeq" id="WP_197989604.1">
    <property type="nucleotide sequence ID" value="NZ_JACYXC010000001.1"/>
</dbReference>
<proteinExistence type="inferred from homology"/>
<feature type="compositionally biased region" description="Low complexity" evidence="3">
    <location>
        <begin position="130"/>
        <end position="142"/>
    </location>
</feature>
<name>A0ABS0NLV2_9ACTN</name>
<dbReference type="InterPro" id="IPR008278">
    <property type="entry name" value="4-PPantetheinyl_Trfase_dom"/>
</dbReference>
<evidence type="ECO:0000256" key="3">
    <source>
        <dbReference type="SAM" id="MobiDB-lite"/>
    </source>
</evidence>
<keyword evidence="6" id="KW-1185">Reference proteome</keyword>
<accession>A0ABS0NLV2</accession>
<sequence>MPLHDFPEPPAGPLPDGVVRVWWAGTDDADERLCGLLDPVERARHRETAAPADRRRFLLGCAITRVALGGYLGLPPEEVPLVRRCPVCGGPHGKVRLGPVTPPPGDHHAPGRPAPAPGELPACRPAAPCPDTGAPAPDAHAGAPVPAVPRFSVTHSGGLVGVAFHRGGEVGLDAEAVDPGLDVSAIAPGVLTAGELAELDRLPADGRLRGFLRYWCRKEAAVKAVGTGLRTRFRDLGVTPPGAPPAVTAWPGRPATARALHLTDLDVTGSHLACLAVLGRAPAAIVHHRAGPALRRWAATR</sequence>
<evidence type="ECO:0000313" key="6">
    <source>
        <dbReference type="Proteomes" id="UP000807371"/>
    </source>
</evidence>
<feature type="region of interest" description="Disordered" evidence="3">
    <location>
        <begin position="96"/>
        <end position="142"/>
    </location>
</feature>
<dbReference type="Gene3D" id="3.90.470.20">
    <property type="entry name" value="4'-phosphopantetheinyl transferase domain"/>
    <property type="match status" value="1"/>
</dbReference>
<dbReference type="Proteomes" id="UP000807371">
    <property type="component" value="Unassembled WGS sequence"/>
</dbReference>
<protein>
    <submittedName>
        <fullName evidence="5">4'-phosphopantetheinyl transferase superfamily protein</fullName>
    </submittedName>
</protein>
<feature type="domain" description="4'-phosphopantetheinyl transferase" evidence="4">
    <location>
        <begin position="170"/>
        <end position="241"/>
    </location>
</feature>
<dbReference type="SUPFAM" id="SSF56214">
    <property type="entry name" value="4'-phosphopantetheinyl transferase"/>
    <property type="match status" value="2"/>
</dbReference>
<evidence type="ECO:0000256" key="1">
    <source>
        <dbReference type="ARBA" id="ARBA00010990"/>
    </source>
</evidence>
<comment type="similarity">
    <text evidence="1">Belongs to the P-Pant transferase superfamily. Gsp/Sfp/HetI/AcpT family.</text>
</comment>
<evidence type="ECO:0000256" key="2">
    <source>
        <dbReference type="ARBA" id="ARBA00022679"/>
    </source>
</evidence>
<reference evidence="5 6" key="1">
    <citation type="submission" date="2020-09" db="EMBL/GenBank/DDBJ databases">
        <title>Biosynthesis of the nuclear factor of activated T cells inhibitor NFAT-133 and its congeners in Streptomyces pactum.</title>
        <authorList>
            <person name="Zhou W."/>
            <person name="Posri P."/>
            <person name="Abugrain M.E."/>
            <person name="Weisberg A.J."/>
            <person name="Chang J.H."/>
            <person name="Mahmud T."/>
        </authorList>
    </citation>
    <scope>NUCLEOTIDE SEQUENCE [LARGE SCALE GENOMIC DNA]</scope>
    <source>
        <strain evidence="5 6">ATCC 27456</strain>
    </source>
</reference>
<dbReference type="EMBL" id="JACYXC010000001">
    <property type="protein sequence ID" value="MBH5336156.1"/>
    <property type="molecule type" value="Genomic_DNA"/>
</dbReference>
<dbReference type="PANTHER" id="PTHR12215:SF10">
    <property type="entry name" value="L-AMINOADIPATE-SEMIALDEHYDE DEHYDROGENASE-PHOSPHOPANTETHEINYL TRANSFERASE"/>
    <property type="match status" value="1"/>
</dbReference>
<dbReference type="PANTHER" id="PTHR12215">
    <property type="entry name" value="PHOSPHOPANTETHEINE TRANSFERASE"/>
    <property type="match status" value="1"/>
</dbReference>
<evidence type="ECO:0000313" key="5">
    <source>
        <dbReference type="EMBL" id="MBH5336156.1"/>
    </source>
</evidence>